<dbReference type="GO" id="GO:0045464">
    <property type="term" value="P:R8 cell fate specification"/>
    <property type="evidence" value="ECO:0007669"/>
    <property type="project" value="EnsemblMetazoa"/>
</dbReference>
<name>B4K3C4_DROGR</name>
<accession>B4K3C4</accession>
<protein>
    <submittedName>
        <fullName evidence="3">GH13882</fullName>
    </submittedName>
</protein>
<organism evidence="4">
    <name type="scientific">Drosophila grimshawi</name>
    <name type="common">Hawaiian fruit fly</name>
    <name type="synonym">Idiomyia grimshawi</name>
    <dbReference type="NCBI Taxonomy" id="7222"/>
    <lineage>
        <taxon>Eukaryota</taxon>
        <taxon>Metazoa</taxon>
        <taxon>Ecdysozoa</taxon>
        <taxon>Arthropoda</taxon>
        <taxon>Hexapoda</taxon>
        <taxon>Insecta</taxon>
        <taxon>Pterygota</taxon>
        <taxon>Neoptera</taxon>
        <taxon>Endopterygota</taxon>
        <taxon>Diptera</taxon>
        <taxon>Brachycera</taxon>
        <taxon>Muscomorpha</taxon>
        <taxon>Ephydroidea</taxon>
        <taxon>Drosophilidae</taxon>
        <taxon>Drosophila</taxon>
        <taxon>Hawaiian Drosophila</taxon>
    </lineage>
</organism>
<dbReference type="STRING" id="7222.B4K3C4"/>
<dbReference type="Pfam" id="PF16470">
    <property type="entry name" value="S8_pro-domain"/>
    <property type="match status" value="1"/>
</dbReference>
<dbReference type="AlphaFoldDB" id="B4K3C4"/>
<dbReference type="HOGENOM" id="CLU_2063859_0_0_1"/>
<sequence>MFIAAASWSFAASWRLLCIGLLALLMLLPLLQFAEVEAASGRGAGGLGNQAVFTSSFLVRFRRGVDNDFAHKVADKYGFDNLGPVSNLTEVTHTHTHAHTHAHTKRPKHKLVSQLFLLL</sequence>
<dbReference type="InParanoid" id="B4K3C4"/>
<dbReference type="EMBL" id="CH921592">
    <property type="protein sequence ID" value="EDW04618.1"/>
    <property type="molecule type" value="Genomic_DNA"/>
</dbReference>
<evidence type="ECO:0000313" key="4">
    <source>
        <dbReference type="Proteomes" id="UP000001070"/>
    </source>
</evidence>
<evidence type="ECO:0000256" key="1">
    <source>
        <dbReference type="SAM" id="SignalP"/>
    </source>
</evidence>
<feature type="chain" id="PRO_5002810381" evidence="1">
    <location>
        <begin position="39"/>
        <end position="119"/>
    </location>
</feature>
<proteinExistence type="predicted"/>
<dbReference type="GO" id="GO:0035187">
    <property type="term" value="P:hatching behavior"/>
    <property type="evidence" value="ECO:0007669"/>
    <property type="project" value="EnsemblMetazoa"/>
</dbReference>
<dbReference type="GO" id="GO:0035180">
    <property type="term" value="P:larval wandering behavior"/>
    <property type="evidence" value="ECO:0007669"/>
    <property type="project" value="EnsemblMetazoa"/>
</dbReference>
<feature type="domain" description="Peptidase S8 pro-domain" evidence="2">
    <location>
        <begin position="56"/>
        <end position="111"/>
    </location>
</feature>
<keyword evidence="1" id="KW-0732">Signal</keyword>
<feature type="signal peptide" evidence="1">
    <location>
        <begin position="1"/>
        <end position="38"/>
    </location>
</feature>
<dbReference type="InterPro" id="IPR032815">
    <property type="entry name" value="S8_pro-domain"/>
</dbReference>
<reference evidence="3 4" key="1">
    <citation type="journal article" date="2007" name="Nature">
        <title>Evolution of genes and genomes on the Drosophila phylogeny.</title>
        <authorList>
            <consortium name="Drosophila 12 Genomes Consortium"/>
            <person name="Clark A.G."/>
            <person name="Eisen M.B."/>
            <person name="Smith D.R."/>
            <person name="Bergman C.M."/>
            <person name="Oliver B."/>
            <person name="Markow T.A."/>
            <person name="Kaufman T.C."/>
            <person name="Kellis M."/>
            <person name="Gelbart W."/>
            <person name="Iyer V.N."/>
            <person name="Pollard D.A."/>
            <person name="Sackton T.B."/>
            <person name="Larracuente A.M."/>
            <person name="Singh N.D."/>
            <person name="Abad J.P."/>
            <person name="Abt D.N."/>
            <person name="Adryan B."/>
            <person name="Aguade M."/>
            <person name="Akashi H."/>
            <person name="Anderson W.W."/>
            <person name="Aquadro C.F."/>
            <person name="Ardell D.H."/>
            <person name="Arguello R."/>
            <person name="Artieri C.G."/>
            <person name="Barbash D.A."/>
            <person name="Barker D."/>
            <person name="Barsanti P."/>
            <person name="Batterham P."/>
            <person name="Batzoglou S."/>
            <person name="Begun D."/>
            <person name="Bhutkar A."/>
            <person name="Blanco E."/>
            <person name="Bosak S.A."/>
            <person name="Bradley R.K."/>
            <person name="Brand A.D."/>
            <person name="Brent M.R."/>
            <person name="Brooks A.N."/>
            <person name="Brown R.H."/>
            <person name="Butlin R.K."/>
            <person name="Caggese C."/>
            <person name="Calvi B.R."/>
            <person name="Bernardo de Carvalho A."/>
            <person name="Caspi A."/>
            <person name="Castrezana S."/>
            <person name="Celniker S.E."/>
            <person name="Chang J.L."/>
            <person name="Chapple C."/>
            <person name="Chatterji S."/>
            <person name="Chinwalla A."/>
            <person name="Civetta A."/>
            <person name="Clifton S.W."/>
            <person name="Comeron J.M."/>
            <person name="Costello J.C."/>
            <person name="Coyne J.A."/>
            <person name="Daub J."/>
            <person name="David R.G."/>
            <person name="Delcher A.L."/>
            <person name="Delehaunty K."/>
            <person name="Do C.B."/>
            <person name="Ebling H."/>
            <person name="Edwards K."/>
            <person name="Eickbush T."/>
            <person name="Evans J.D."/>
            <person name="Filipski A."/>
            <person name="Findeiss S."/>
            <person name="Freyhult E."/>
            <person name="Fulton L."/>
            <person name="Fulton R."/>
            <person name="Garcia A.C."/>
            <person name="Gardiner A."/>
            <person name="Garfield D.A."/>
            <person name="Garvin B.E."/>
            <person name="Gibson G."/>
            <person name="Gilbert D."/>
            <person name="Gnerre S."/>
            <person name="Godfrey J."/>
            <person name="Good R."/>
            <person name="Gotea V."/>
            <person name="Gravely B."/>
            <person name="Greenberg A.J."/>
            <person name="Griffiths-Jones S."/>
            <person name="Gross S."/>
            <person name="Guigo R."/>
            <person name="Gustafson E.A."/>
            <person name="Haerty W."/>
            <person name="Hahn M.W."/>
            <person name="Halligan D.L."/>
            <person name="Halpern A.L."/>
            <person name="Halter G.M."/>
            <person name="Han M.V."/>
            <person name="Heger A."/>
            <person name="Hillier L."/>
            <person name="Hinrichs A.S."/>
            <person name="Holmes I."/>
            <person name="Hoskins R.A."/>
            <person name="Hubisz M.J."/>
            <person name="Hultmark D."/>
            <person name="Huntley M.A."/>
            <person name="Jaffe D.B."/>
            <person name="Jagadeeshan S."/>
            <person name="Jeck W.R."/>
            <person name="Johnson J."/>
            <person name="Jones C.D."/>
            <person name="Jordan W.C."/>
            <person name="Karpen G.H."/>
            <person name="Kataoka E."/>
            <person name="Keightley P.D."/>
            <person name="Kheradpour P."/>
            <person name="Kirkness E.F."/>
            <person name="Koerich L.B."/>
            <person name="Kristiansen K."/>
            <person name="Kudrna D."/>
            <person name="Kulathinal R.J."/>
            <person name="Kumar S."/>
            <person name="Kwok R."/>
            <person name="Lander E."/>
            <person name="Langley C.H."/>
            <person name="Lapoint R."/>
            <person name="Lazzaro B.P."/>
            <person name="Lee S.J."/>
            <person name="Levesque L."/>
            <person name="Li R."/>
            <person name="Lin C.F."/>
            <person name="Lin M.F."/>
            <person name="Lindblad-Toh K."/>
            <person name="Llopart A."/>
            <person name="Long M."/>
            <person name="Low L."/>
            <person name="Lozovsky E."/>
            <person name="Lu J."/>
            <person name="Luo M."/>
            <person name="Machado C.A."/>
            <person name="Makalowski W."/>
            <person name="Marzo M."/>
            <person name="Matsuda M."/>
            <person name="Matzkin L."/>
            <person name="McAllister B."/>
            <person name="McBride C.S."/>
            <person name="McKernan B."/>
            <person name="McKernan K."/>
            <person name="Mendez-Lago M."/>
            <person name="Minx P."/>
            <person name="Mollenhauer M.U."/>
            <person name="Montooth K."/>
            <person name="Mount S.M."/>
            <person name="Mu X."/>
            <person name="Myers E."/>
            <person name="Negre B."/>
            <person name="Newfeld S."/>
            <person name="Nielsen R."/>
            <person name="Noor M.A."/>
            <person name="O'Grady P."/>
            <person name="Pachter L."/>
            <person name="Papaceit M."/>
            <person name="Parisi M.J."/>
            <person name="Parisi M."/>
            <person name="Parts L."/>
            <person name="Pedersen J.S."/>
            <person name="Pesole G."/>
            <person name="Phillippy A.M."/>
            <person name="Ponting C.P."/>
            <person name="Pop M."/>
            <person name="Porcelli D."/>
            <person name="Powell J.R."/>
            <person name="Prohaska S."/>
            <person name="Pruitt K."/>
            <person name="Puig M."/>
            <person name="Quesneville H."/>
            <person name="Ram K.R."/>
            <person name="Rand D."/>
            <person name="Rasmussen M.D."/>
            <person name="Reed L.K."/>
            <person name="Reenan R."/>
            <person name="Reily A."/>
            <person name="Remington K.A."/>
            <person name="Rieger T.T."/>
            <person name="Ritchie M.G."/>
            <person name="Robin C."/>
            <person name="Rogers Y.H."/>
            <person name="Rohde C."/>
            <person name="Rozas J."/>
            <person name="Rubenfield M.J."/>
            <person name="Ruiz A."/>
            <person name="Russo S."/>
            <person name="Salzberg S.L."/>
            <person name="Sanchez-Gracia A."/>
            <person name="Saranga D.J."/>
            <person name="Sato H."/>
            <person name="Schaeffer S.W."/>
            <person name="Schatz M.C."/>
            <person name="Schlenke T."/>
            <person name="Schwartz R."/>
            <person name="Segarra C."/>
            <person name="Singh R.S."/>
            <person name="Sirot L."/>
            <person name="Sirota M."/>
            <person name="Sisneros N.B."/>
            <person name="Smith C.D."/>
            <person name="Smith T.F."/>
            <person name="Spieth J."/>
            <person name="Stage D.E."/>
            <person name="Stark A."/>
            <person name="Stephan W."/>
            <person name="Strausberg R.L."/>
            <person name="Strempel S."/>
            <person name="Sturgill D."/>
            <person name="Sutton G."/>
            <person name="Sutton G.G."/>
            <person name="Tao W."/>
            <person name="Teichmann S."/>
            <person name="Tobari Y.N."/>
            <person name="Tomimura Y."/>
            <person name="Tsolas J.M."/>
            <person name="Valente V.L."/>
            <person name="Venter E."/>
            <person name="Venter J.C."/>
            <person name="Vicario S."/>
            <person name="Vieira F.G."/>
            <person name="Vilella A.J."/>
            <person name="Villasante A."/>
            <person name="Walenz B."/>
            <person name="Wang J."/>
            <person name="Wasserman M."/>
            <person name="Watts T."/>
            <person name="Wilson D."/>
            <person name="Wilson R.K."/>
            <person name="Wing R.A."/>
            <person name="Wolfner M.F."/>
            <person name="Wong A."/>
            <person name="Wong G.K."/>
            <person name="Wu C.I."/>
            <person name="Wu G."/>
            <person name="Yamamoto D."/>
            <person name="Yang H.P."/>
            <person name="Yang S.P."/>
            <person name="Yorke J.A."/>
            <person name="Yoshida K."/>
            <person name="Zdobnov E."/>
            <person name="Zhang P."/>
            <person name="Zhang Y."/>
            <person name="Zimin A.V."/>
            <person name="Baldwin J."/>
            <person name="Abdouelleil A."/>
            <person name="Abdulkadir J."/>
            <person name="Abebe A."/>
            <person name="Abera B."/>
            <person name="Abreu J."/>
            <person name="Acer S.C."/>
            <person name="Aftuck L."/>
            <person name="Alexander A."/>
            <person name="An P."/>
            <person name="Anderson E."/>
            <person name="Anderson S."/>
            <person name="Arachi H."/>
            <person name="Azer M."/>
            <person name="Bachantsang P."/>
            <person name="Barry A."/>
            <person name="Bayul T."/>
            <person name="Berlin A."/>
            <person name="Bessette D."/>
            <person name="Bloom T."/>
            <person name="Blye J."/>
            <person name="Boguslavskiy L."/>
            <person name="Bonnet C."/>
            <person name="Boukhgalter B."/>
            <person name="Bourzgui I."/>
            <person name="Brown A."/>
            <person name="Cahill P."/>
            <person name="Channer S."/>
            <person name="Cheshatsang Y."/>
            <person name="Chuda L."/>
            <person name="Citroen M."/>
            <person name="Collymore A."/>
            <person name="Cooke P."/>
            <person name="Costello M."/>
            <person name="D'Aco K."/>
            <person name="Daza R."/>
            <person name="De Haan G."/>
            <person name="DeGray S."/>
            <person name="DeMaso C."/>
            <person name="Dhargay N."/>
            <person name="Dooley K."/>
            <person name="Dooley E."/>
            <person name="Doricent M."/>
            <person name="Dorje P."/>
            <person name="Dorjee K."/>
            <person name="Dupes A."/>
            <person name="Elong R."/>
            <person name="Falk J."/>
            <person name="Farina A."/>
            <person name="Faro S."/>
            <person name="Ferguson D."/>
            <person name="Fisher S."/>
            <person name="Foley C.D."/>
            <person name="Franke A."/>
            <person name="Friedrich D."/>
            <person name="Gadbois L."/>
            <person name="Gearin G."/>
            <person name="Gearin C.R."/>
            <person name="Giannoukos G."/>
            <person name="Goode T."/>
            <person name="Graham J."/>
            <person name="Grandbois E."/>
            <person name="Grewal S."/>
            <person name="Gyaltsen K."/>
            <person name="Hafez N."/>
            <person name="Hagos B."/>
            <person name="Hall J."/>
            <person name="Henson C."/>
            <person name="Hollinger A."/>
            <person name="Honan T."/>
            <person name="Huard M.D."/>
            <person name="Hughes L."/>
            <person name="Hurhula B."/>
            <person name="Husby M.E."/>
            <person name="Kamat A."/>
            <person name="Kanga B."/>
            <person name="Kashin S."/>
            <person name="Khazanovich D."/>
            <person name="Kisner P."/>
            <person name="Lance K."/>
            <person name="Lara M."/>
            <person name="Lee W."/>
            <person name="Lennon N."/>
            <person name="Letendre F."/>
            <person name="LeVine R."/>
            <person name="Lipovsky A."/>
            <person name="Liu X."/>
            <person name="Liu J."/>
            <person name="Liu S."/>
            <person name="Lokyitsang T."/>
            <person name="Lokyitsang Y."/>
            <person name="Lubonja R."/>
            <person name="Lui A."/>
            <person name="MacDonald P."/>
            <person name="Magnisalis V."/>
            <person name="Maru K."/>
            <person name="Matthews C."/>
            <person name="McCusker W."/>
            <person name="McDonough S."/>
            <person name="Mehta T."/>
            <person name="Meldrim J."/>
            <person name="Meneus L."/>
            <person name="Mihai O."/>
            <person name="Mihalev A."/>
            <person name="Mihova T."/>
            <person name="Mittelman R."/>
            <person name="Mlenga V."/>
            <person name="Montmayeur A."/>
            <person name="Mulrain L."/>
            <person name="Navidi A."/>
            <person name="Naylor J."/>
            <person name="Negash T."/>
            <person name="Nguyen T."/>
            <person name="Nguyen N."/>
            <person name="Nicol R."/>
            <person name="Norbu C."/>
            <person name="Norbu N."/>
            <person name="Novod N."/>
            <person name="O'Neill B."/>
            <person name="Osman S."/>
            <person name="Markiewicz E."/>
            <person name="Oyono O.L."/>
            <person name="Patti C."/>
            <person name="Phunkhang P."/>
            <person name="Pierre F."/>
            <person name="Priest M."/>
            <person name="Raghuraman S."/>
            <person name="Rege F."/>
            <person name="Reyes R."/>
            <person name="Rise C."/>
            <person name="Rogov P."/>
            <person name="Ross K."/>
            <person name="Ryan E."/>
            <person name="Settipalli S."/>
            <person name="Shea T."/>
            <person name="Sherpa N."/>
            <person name="Shi L."/>
            <person name="Shih D."/>
            <person name="Sparrow T."/>
            <person name="Spaulding J."/>
            <person name="Stalker J."/>
            <person name="Stange-Thomann N."/>
            <person name="Stavropoulos S."/>
            <person name="Stone C."/>
            <person name="Strader C."/>
            <person name="Tesfaye S."/>
            <person name="Thomson T."/>
            <person name="Thoulutsang Y."/>
            <person name="Thoulutsang D."/>
            <person name="Topham K."/>
            <person name="Topping I."/>
            <person name="Tsamla T."/>
            <person name="Vassiliev H."/>
            <person name="Vo A."/>
            <person name="Wangchuk T."/>
            <person name="Wangdi T."/>
            <person name="Weiand M."/>
            <person name="Wilkinson J."/>
            <person name="Wilson A."/>
            <person name="Yadav S."/>
            <person name="Young G."/>
            <person name="Yu Q."/>
            <person name="Zembek L."/>
            <person name="Zhong D."/>
            <person name="Zimmer A."/>
            <person name="Zwirko Z."/>
            <person name="Jaffe D.B."/>
            <person name="Alvarez P."/>
            <person name="Brockman W."/>
            <person name="Butler J."/>
            <person name="Chin C."/>
            <person name="Gnerre S."/>
            <person name="Grabherr M."/>
            <person name="Kleber M."/>
            <person name="Mauceli E."/>
            <person name="MacCallum I."/>
        </authorList>
    </citation>
    <scope>NUCLEOTIDE SEQUENCE [LARGE SCALE GENOMIC DNA]</scope>
    <source>
        <strain evidence="4">Tucson 15287-2541.00</strain>
    </source>
</reference>
<dbReference type="GO" id="GO:0008233">
    <property type="term" value="F:peptidase activity"/>
    <property type="evidence" value="ECO:0007669"/>
    <property type="project" value="EnsemblMetazoa"/>
</dbReference>
<dbReference type="SUPFAM" id="SSF54897">
    <property type="entry name" value="Protease propeptides/inhibitors"/>
    <property type="match status" value="1"/>
</dbReference>
<dbReference type="OrthoDB" id="300641at2759"/>
<dbReference type="GO" id="GO:0016486">
    <property type="term" value="P:peptide hormone processing"/>
    <property type="evidence" value="ECO:0007669"/>
    <property type="project" value="EnsemblMetazoa"/>
</dbReference>
<dbReference type="GO" id="GO:0033500">
    <property type="term" value="P:carbohydrate homeostasis"/>
    <property type="evidence" value="ECO:0007669"/>
    <property type="project" value="EnsemblMetazoa"/>
</dbReference>
<dbReference type="Proteomes" id="UP000001070">
    <property type="component" value="Unassembled WGS sequence"/>
</dbReference>
<gene>
    <name evidence="3" type="primary">Dgri\GH13882</name>
    <name evidence="3" type="ORF">Dgri_GH13882</name>
</gene>
<dbReference type="Gene3D" id="3.30.70.850">
    <property type="entry name" value="Peptidase S8, pro-domain"/>
    <property type="match status" value="1"/>
</dbReference>
<dbReference type="GO" id="GO:0005576">
    <property type="term" value="C:extracellular region"/>
    <property type="evidence" value="ECO:0007669"/>
    <property type="project" value="EnsemblMetazoa"/>
</dbReference>
<evidence type="ECO:0000313" key="3">
    <source>
        <dbReference type="EMBL" id="EDW04618.1"/>
    </source>
</evidence>
<keyword evidence="4" id="KW-1185">Reference proteome</keyword>
<dbReference type="GO" id="GO:0002165">
    <property type="term" value="P:instar larval or pupal development"/>
    <property type="evidence" value="ECO:0007669"/>
    <property type="project" value="EnsemblMetazoa"/>
</dbReference>
<dbReference type="eggNOG" id="KOG3526">
    <property type="taxonomic scope" value="Eukaryota"/>
</dbReference>
<evidence type="ECO:0000259" key="2">
    <source>
        <dbReference type="Pfam" id="PF16470"/>
    </source>
</evidence>
<dbReference type="InterPro" id="IPR038466">
    <property type="entry name" value="S8_pro-domain_sf"/>
</dbReference>